<feature type="transmembrane region" description="Helical" evidence="1">
    <location>
        <begin position="125"/>
        <end position="143"/>
    </location>
</feature>
<keyword evidence="1" id="KW-1133">Transmembrane helix</keyword>
<protein>
    <recommendedName>
        <fullName evidence="4">YfhO family protein</fullName>
    </recommendedName>
</protein>
<evidence type="ECO:0000256" key="1">
    <source>
        <dbReference type="SAM" id="Phobius"/>
    </source>
</evidence>
<keyword evidence="1" id="KW-0812">Transmembrane</keyword>
<organism evidence="2 3">
    <name type="scientific">Pedobacter miscanthi</name>
    <dbReference type="NCBI Taxonomy" id="2259170"/>
    <lineage>
        <taxon>Bacteria</taxon>
        <taxon>Pseudomonadati</taxon>
        <taxon>Bacteroidota</taxon>
        <taxon>Sphingobacteriia</taxon>
        <taxon>Sphingobacteriales</taxon>
        <taxon>Sphingobacteriaceae</taxon>
        <taxon>Pedobacter</taxon>
    </lineage>
</organism>
<comment type="caution">
    <text evidence="2">The sequence shown here is derived from an EMBL/GenBank/DDBJ whole genome shotgun (WGS) entry which is preliminary data.</text>
</comment>
<feature type="transmembrane region" description="Helical" evidence="1">
    <location>
        <begin position="418"/>
        <end position="435"/>
    </location>
</feature>
<dbReference type="EMBL" id="QNQU01000021">
    <property type="protein sequence ID" value="RBQ03535.1"/>
    <property type="molecule type" value="Genomic_DNA"/>
</dbReference>
<evidence type="ECO:0008006" key="4">
    <source>
        <dbReference type="Google" id="ProtNLM"/>
    </source>
</evidence>
<dbReference type="RefSeq" id="WP_113950849.1">
    <property type="nucleotide sequence ID" value="NZ_QNQU01000021.1"/>
</dbReference>
<sequence>MNNWFNKNGIHLAIIAFFVVITFAYFSPVLQGKAPQQGDVLQAKAMQKEIMDVKEKDGKGPLWTNQMFGGMPAYQIWVQYPLNITTYGIDVIKGVFPDPVGTVVLYLLGAYLLFCVLRINPWLAAAGAIAFAFTSYNFIIIAAGHSNKALAIGFFAPILAAIILTLRGRYLVGGSLLALFMALEIRSNHIQMTYYLFIALFILGCIELYHAVKAKQLAGFGKSVAYIVAGIFLSVLVNAGTLWTTYEYGKETIRGKSNLTTDKAEPANGLDKAYAYQWSQGVGESFTFLIPNLYGGASGGQLDPNGKFIKILQDGTVSNAIAPIYGQETEKALNAIAQNAGSNYWGDKPGTSGPYYFGAIICFLFVFGLFIVKHRWKWWILGSSVLLLFLSFGQNFPLISDLFFDYLPGYNKFRAVESILAVVGLLVPLLAILAVKEAQDGKYDQKYLVQRLTWSAGITGGFALLIAVAPTAFFSFTNATQTQLTGWLNQITQNNTSLTARILDAVKADRVSLARTDALRSLVFIAIGFGLTWAFITKKMNMQLAFGLLALFVLIDLWQVDRRYLNNQNFVSKSDLNNHYQPRDVDNFISADKDPNFRVFDLSLGDPFKSAETSYFHKTVGGFHSARLKRFQELVDNQMTKSINQDVLDMLNTKYIITQDPQNGSYKMQRNATAAGNAWFVQSVQFARNADEEMKAISSFDAKKEAIVDESFKNSIDTKRLGTGQEGFIKLTNYNPDHLTYEYSTAKDAIAVFSEIYYNKGWKMYIDGVEKPYFRADYVLRAAQLEAGNHKLEFIFHPTSYYAGEKISLAGSILLLAGLGFGFYSEEKKKKKAIKA</sequence>
<feature type="transmembrane region" description="Helical" evidence="1">
    <location>
        <begin position="456"/>
        <end position="476"/>
    </location>
</feature>
<feature type="transmembrane region" description="Helical" evidence="1">
    <location>
        <begin position="807"/>
        <end position="825"/>
    </location>
</feature>
<accession>A0A366KPG1</accession>
<feature type="transmembrane region" description="Helical" evidence="1">
    <location>
        <begin position="192"/>
        <end position="212"/>
    </location>
</feature>
<dbReference type="AlphaFoldDB" id="A0A366KPG1"/>
<dbReference type="Pfam" id="PF09586">
    <property type="entry name" value="YfhO"/>
    <property type="match status" value="1"/>
</dbReference>
<proteinExistence type="predicted"/>
<feature type="transmembrane region" description="Helical" evidence="1">
    <location>
        <begin position="100"/>
        <end position="119"/>
    </location>
</feature>
<keyword evidence="1" id="KW-0472">Membrane</keyword>
<feature type="transmembrane region" description="Helical" evidence="1">
    <location>
        <begin position="355"/>
        <end position="372"/>
    </location>
</feature>
<feature type="transmembrane region" description="Helical" evidence="1">
    <location>
        <begin position="12"/>
        <end position="30"/>
    </location>
</feature>
<reference evidence="2 3" key="1">
    <citation type="submission" date="2018-07" db="EMBL/GenBank/DDBJ databases">
        <title>A draft genome of a endophytic bacteria, a new species of Pedobacter.</title>
        <authorList>
            <person name="Zhang Z.D."/>
            <person name="Chen Z.J."/>
        </authorList>
    </citation>
    <scope>NUCLEOTIDE SEQUENCE [LARGE SCALE GENOMIC DNA]</scope>
    <source>
        <strain evidence="2 3">RS10</strain>
    </source>
</reference>
<evidence type="ECO:0000313" key="2">
    <source>
        <dbReference type="EMBL" id="RBQ03535.1"/>
    </source>
</evidence>
<feature type="transmembrane region" description="Helical" evidence="1">
    <location>
        <begin position="224"/>
        <end position="246"/>
    </location>
</feature>
<feature type="transmembrane region" description="Helical" evidence="1">
    <location>
        <begin position="518"/>
        <end position="536"/>
    </location>
</feature>
<keyword evidence="3" id="KW-1185">Reference proteome</keyword>
<name>A0A366KPG1_9SPHI</name>
<feature type="transmembrane region" description="Helical" evidence="1">
    <location>
        <begin position="379"/>
        <end position="398"/>
    </location>
</feature>
<feature type="transmembrane region" description="Helical" evidence="1">
    <location>
        <begin position="150"/>
        <end position="172"/>
    </location>
</feature>
<dbReference type="InterPro" id="IPR018580">
    <property type="entry name" value="Uncharacterised_YfhO"/>
</dbReference>
<dbReference type="PANTHER" id="PTHR38454">
    <property type="entry name" value="INTEGRAL MEMBRANE PROTEIN-RELATED"/>
    <property type="match status" value="1"/>
</dbReference>
<dbReference type="OrthoDB" id="9772884at2"/>
<dbReference type="Proteomes" id="UP000252081">
    <property type="component" value="Unassembled WGS sequence"/>
</dbReference>
<gene>
    <name evidence="2" type="ORF">DRW42_21235</name>
</gene>
<feature type="transmembrane region" description="Helical" evidence="1">
    <location>
        <begin position="543"/>
        <end position="560"/>
    </location>
</feature>
<evidence type="ECO:0000313" key="3">
    <source>
        <dbReference type="Proteomes" id="UP000252081"/>
    </source>
</evidence>
<dbReference type="PANTHER" id="PTHR38454:SF1">
    <property type="entry name" value="INTEGRAL MEMBRANE PROTEIN"/>
    <property type="match status" value="1"/>
</dbReference>